<evidence type="ECO:0000313" key="2">
    <source>
        <dbReference type="EMBL" id="MDK4289452.1"/>
    </source>
</evidence>
<organism evidence="2 3">
    <name type="scientific">Corynebacterium pseudodiphtheriticum</name>
    <dbReference type="NCBI Taxonomy" id="37637"/>
    <lineage>
        <taxon>Bacteria</taxon>
        <taxon>Bacillati</taxon>
        <taxon>Actinomycetota</taxon>
        <taxon>Actinomycetes</taxon>
        <taxon>Mycobacteriales</taxon>
        <taxon>Corynebacteriaceae</taxon>
        <taxon>Corynebacterium</taxon>
    </lineage>
</organism>
<reference evidence="2 3" key="1">
    <citation type="submission" date="2023-05" db="EMBL/GenBank/DDBJ databases">
        <title>Metabolic capabilities are highly conserved among human nasal-associated Corynebacterium species in pangenomic analyses.</title>
        <authorList>
            <person name="Tran T.H."/>
            <person name="Roberts A.Q."/>
            <person name="Escapa I.F."/>
            <person name="Gao W."/>
            <person name="Conlan S."/>
            <person name="Kong H."/>
            <person name="Segre J.A."/>
            <person name="Kelly M.S."/>
            <person name="Lemon K.P."/>
        </authorList>
    </citation>
    <scope>NUCLEOTIDE SEQUENCE [LARGE SCALE GENOMIC DNA]</scope>
    <source>
        <strain evidence="2 3">KPL3772</strain>
    </source>
</reference>
<dbReference type="Pfam" id="PF13749">
    <property type="entry name" value="HATPase_c_4"/>
    <property type="match status" value="1"/>
</dbReference>
<evidence type="ECO:0000259" key="1">
    <source>
        <dbReference type="Pfam" id="PF04326"/>
    </source>
</evidence>
<dbReference type="Gene3D" id="3.30.565.60">
    <property type="match status" value="1"/>
</dbReference>
<dbReference type="InterPro" id="IPR007421">
    <property type="entry name" value="Schlafen_AlbA_2_dom"/>
</dbReference>
<dbReference type="Gene3D" id="3.30.950.30">
    <property type="entry name" value="Schlafen, AAA domain"/>
    <property type="match status" value="1"/>
</dbReference>
<dbReference type="RefSeq" id="WP_284587566.1">
    <property type="nucleotide sequence ID" value="NZ_JASNUQ010000002.1"/>
</dbReference>
<protein>
    <submittedName>
        <fullName evidence="2">ATP-binding protein</fullName>
    </submittedName>
</protein>
<dbReference type="EMBL" id="JASNUQ010000002">
    <property type="protein sequence ID" value="MDK4289452.1"/>
    <property type="molecule type" value="Genomic_DNA"/>
</dbReference>
<accession>A0ABT7FVD2</accession>
<keyword evidence="3" id="KW-1185">Reference proteome</keyword>
<dbReference type="PANTHER" id="PTHR30595:SF6">
    <property type="entry name" value="SCHLAFEN ALBA-2 DOMAIN-CONTAINING PROTEIN"/>
    <property type="match status" value="1"/>
</dbReference>
<dbReference type="GO" id="GO:0005524">
    <property type="term" value="F:ATP binding"/>
    <property type="evidence" value="ECO:0007669"/>
    <property type="project" value="UniProtKB-KW"/>
</dbReference>
<proteinExistence type="predicted"/>
<dbReference type="Pfam" id="PF04326">
    <property type="entry name" value="SLFN_AlbA_2"/>
    <property type="match status" value="1"/>
</dbReference>
<feature type="domain" description="Schlafen AlbA-2" evidence="1">
    <location>
        <begin position="25"/>
        <end position="138"/>
    </location>
</feature>
<dbReference type="Proteomes" id="UP001239759">
    <property type="component" value="Unassembled WGS sequence"/>
</dbReference>
<dbReference type="InterPro" id="IPR038461">
    <property type="entry name" value="Schlafen_AlbA_2_dom_sf"/>
</dbReference>
<comment type="caution">
    <text evidence="2">The sequence shown here is derived from an EMBL/GenBank/DDBJ whole genome shotgun (WGS) entry which is preliminary data.</text>
</comment>
<sequence>MNTNFPTPEELQVWLDTFRTYGGDTTNVEVKAAQSGLPENLAETTAAFANMPEGGLIILGVAENQNFSVVGVDKPAELEQALVSQAHNSITPPPFIKTTVVTLHGKNLVLARVHSLNILDRPAMYQGKAYLRQADGEYEIPASELRMIEVAKLHAEQEELYDRRPVPDTTIEDLDNDLHQQLLRTARASITQLRKTPDPTLLRNLVVTNGDVLSIAGFYALGHFPQGPLPSLAVTVAVRLPETERPRRTRNLATFYGPVPALLNQTMDWVEANIPQTQTYQESGHMRSVPVIPLAAIREAVANALIHRDLGPNTVEAGKAIDVRITPDRLIITSPGGLKNLTVAQLYSADFRRIEVNQHLYRLAKLLTDTDGNRIIEGEGGGVNAMFELCESAGLPQPKIINTGVKVTVIFFFPKQSHTSGDAPMEAPTPKTAPNNGAELEDNASLASLGNGIQVSDDQYLRSLGKNVPRILSAARNLAVPPAPVTPQTASAPMPNHTAEFSFHQLVAESGLSNSQVRYGLSPLLEHKIIVRKGGQGKKATTYQLGKRG</sequence>
<evidence type="ECO:0000313" key="3">
    <source>
        <dbReference type="Proteomes" id="UP001239759"/>
    </source>
</evidence>
<keyword evidence="2" id="KW-0547">Nucleotide-binding</keyword>
<dbReference type="InterPro" id="IPR038475">
    <property type="entry name" value="RecG_C_sf"/>
</dbReference>
<keyword evidence="2" id="KW-0067">ATP-binding</keyword>
<dbReference type="PANTHER" id="PTHR30595">
    <property type="entry name" value="GLPR-RELATED TRANSCRIPTIONAL REPRESSOR"/>
    <property type="match status" value="1"/>
</dbReference>
<name>A0ABT7FVD2_9CORY</name>
<gene>
    <name evidence="2" type="ORF">QPX23_01705</name>
</gene>